<gene>
    <name evidence="1" type="ORF">HMPREF0731_4494</name>
</gene>
<dbReference type="HOGENOM" id="CLU_2746248_0_0_5"/>
<comment type="caution">
    <text evidence="1">The sequence shown here is derived from an EMBL/GenBank/DDBJ whole genome shotgun (WGS) entry which is preliminary data.</text>
</comment>
<sequence length="71" mass="7601">LAGAERLLEALVQSGSLAARNASLARALLPLMQRPDPAGGPPQLEVPAALENRTLSVARLNLLRLPELRWP</sequence>
<protein>
    <submittedName>
        <fullName evidence="1">Uncharacterized protein</fullName>
    </submittedName>
</protein>
<dbReference type="AlphaFoldDB" id="D5RTT2"/>
<dbReference type="Proteomes" id="UP000005324">
    <property type="component" value="Unassembled WGS sequence"/>
</dbReference>
<proteinExistence type="predicted"/>
<evidence type="ECO:0000313" key="1">
    <source>
        <dbReference type="EMBL" id="EFH09288.1"/>
    </source>
</evidence>
<feature type="non-terminal residue" evidence="1">
    <location>
        <position position="1"/>
    </location>
</feature>
<dbReference type="RefSeq" id="WP_007006333.1">
    <property type="nucleotide sequence ID" value="NZ_GG771019.1"/>
</dbReference>
<accession>D5RTT2</accession>
<name>D5RTT2_9PROT</name>
<organism evidence="1 2">
    <name type="scientific">Pseudoroseomonas cervicalis ATCC 49957</name>
    <dbReference type="NCBI Taxonomy" id="525371"/>
    <lineage>
        <taxon>Bacteria</taxon>
        <taxon>Pseudomonadati</taxon>
        <taxon>Pseudomonadota</taxon>
        <taxon>Alphaproteobacteria</taxon>
        <taxon>Acetobacterales</taxon>
        <taxon>Roseomonadaceae</taxon>
        <taxon>Roseomonas</taxon>
    </lineage>
</organism>
<keyword evidence="2" id="KW-1185">Reference proteome</keyword>
<evidence type="ECO:0000313" key="2">
    <source>
        <dbReference type="Proteomes" id="UP000005324"/>
    </source>
</evidence>
<dbReference type="EMBL" id="ADVL01000839">
    <property type="protein sequence ID" value="EFH09288.1"/>
    <property type="molecule type" value="Genomic_DNA"/>
</dbReference>
<reference evidence="1 2" key="1">
    <citation type="submission" date="2010-04" db="EMBL/GenBank/DDBJ databases">
        <authorList>
            <person name="Qin X."/>
            <person name="Bachman B."/>
            <person name="Battles P."/>
            <person name="Bell A."/>
            <person name="Bess C."/>
            <person name="Bickham C."/>
            <person name="Chaboub L."/>
            <person name="Chen D."/>
            <person name="Coyle M."/>
            <person name="Deiros D.R."/>
            <person name="Dinh H."/>
            <person name="Forbes L."/>
            <person name="Fowler G."/>
            <person name="Francisco L."/>
            <person name="Fu Q."/>
            <person name="Gubbala S."/>
            <person name="Hale W."/>
            <person name="Han Y."/>
            <person name="Hemphill L."/>
            <person name="Highlander S.K."/>
            <person name="Hirani K."/>
            <person name="Hogues M."/>
            <person name="Jackson L."/>
            <person name="Jakkamsetti A."/>
            <person name="Javaid M."/>
            <person name="Jiang H."/>
            <person name="Korchina V."/>
            <person name="Kovar C."/>
            <person name="Lara F."/>
            <person name="Lee S."/>
            <person name="Mata R."/>
            <person name="Mathew T."/>
            <person name="Moen C."/>
            <person name="Morales K."/>
            <person name="Munidasa M."/>
            <person name="Nazareth L."/>
            <person name="Ngo R."/>
            <person name="Nguyen L."/>
            <person name="Okwuonu G."/>
            <person name="Ongeri F."/>
            <person name="Patil S."/>
            <person name="Petrosino J."/>
            <person name="Pham C."/>
            <person name="Pham P."/>
            <person name="Pu L.-L."/>
            <person name="Puazo M."/>
            <person name="Raj R."/>
            <person name="Reid J."/>
            <person name="Rouhana J."/>
            <person name="Saada N."/>
            <person name="Shang Y."/>
            <person name="Simmons D."/>
            <person name="Thornton R."/>
            <person name="Warren J."/>
            <person name="Weissenberger G."/>
            <person name="Zhang J."/>
            <person name="Zhang L."/>
            <person name="Zhou C."/>
            <person name="Zhu D."/>
            <person name="Muzny D."/>
            <person name="Worley K."/>
            <person name="Gibbs R."/>
        </authorList>
    </citation>
    <scope>NUCLEOTIDE SEQUENCE [LARGE SCALE GENOMIC DNA]</scope>
    <source>
        <strain evidence="1 2">ATCC 49957</strain>
    </source>
</reference>